<proteinExistence type="predicted"/>
<dbReference type="GO" id="GO:0008757">
    <property type="term" value="F:S-adenosylmethionine-dependent methyltransferase activity"/>
    <property type="evidence" value="ECO:0007669"/>
    <property type="project" value="InterPro"/>
</dbReference>
<accession>A0A1G5FI09</accession>
<keyword evidence="2" id="KW-0489">Methyltransferase</keyword>
<dbReference type="EMBL" id="FMUX01000008">
    <property type="protein sequence ID" value="SCY38899.1"/>
    <property type="molecule type" value="Genomic_DNA"/>
</dbReference>
<keyword evidence="2" id="KW-0808">Transferase</keyword>
<feature type="domain" description="Methyltransferase type 11" evidence="1">
    <location>
        <begin position="46"/>
        <end position="143"/>
    </location>
</feature>
<dbReference type="OrthoDB" id="5504467at2"/>
<name>A0A1G5FI09_9BACT</name>
<gene>
    <name evidence="2" type="ORF">SAMN05216233_10883</name>
</gene>
<dbReference type="AlphaFoldDB" id="A0A1G5FI09"/>
<dbReference type="InterPro" id="IPR029063">
    <property type="entry name" value="SAM-dependent_MTases_sf"/>
</dbReference>
<evidence type="ECO:0000259" key="1">
    <source>
        <dbReference type="Pfam" id="PF08241"/>
    </source>
</evidence>
<evidence type="ECO:0000313" key="2">
    <source>
        <dbReference type="EMBL" id="SCY38899.1"/>
    </source>
</evidence>
<dbReference type="SUPFAM" id="SSF53335">
    <property type="entry name" value="S-adenosyl-L-methionine-dependent methyltransferases"/>
    <property type="match status" value="1"/>
</dbReference>
<dbReference type="Pfam" id="PF08241">
    <property type="entry name" value="Methyltransf_11"/>
    <property type="match status" value="1"/>
</dbReference>
<organism evidence="2 3">
    <name type="scientific">Desulfoluna spongiiphila</name>
    <dbReference type="NCBI Taxonomy" id="419481"/>
    <lineage>
        <taxon>Bacteria</taxon>
        <taxon>Pseudomonadati</taxon>
        <taxon>Thermodesulfobacteriota</taxon>
        <taxon>Desulfobacteria</taxon>
        <taxon>Desulfobacterales</taxon>
        <taxon>Desulfolunaceae</taxon>
        <taxon>Desulfoluna</taxon>
    </lineage>
</organism>
<dbReference type="Gene3D" id="3.40.50.150">
    <property type="entry name" value="Vaccinia Virus protein VP39"/>
    <property type="match status" value="1"/>
</dbReference>
<protein>
    <submittedName>
        <fullName evidence="2">Demethylmenaquinone methyltransferase / 2-methoxy-6-polyprenyl-1,4-benzoquinol methylase</fullName>
    </submittedName>
</protein>
<dbReference type="CDD" id="cd02440">
    <property type="entry name" value="AdoMet_MTases"/>
    <property type="match status" value="1"/>
</dbReference>
<dbReference type="InterPro" id="IPR013216">
    <property type="entry name" value="Methyltransf_11"/>
</dbReference>
<dbReference type="PANTHER" id="PTHR43861">
    <property type="entry name" value="TRANS-ACONITATE 2-METHYLTRANSFERASE-RELATED"/>
    <property type="match status" value="1"/>
</dbReference>
<dbReference type="GO" id="GO:0032259">
    <property type="term" value="P:methylation"/>
    <property type="evidence" value="ECO:0007669"/>
    <property type="project" value="UniProtKB-KW"/>
</dbReference>
<keyword evidence="3" id="KW-1185">Reference proteome</keyword>
<dbReference type="RefSeq" id="WP_092210945.1">
    <property type="nucleotide sequence ID" value="NZ_FMUX01000008.1"/>
</dbReference>
<dbReference type="Proteomes" id="UP000198870">
    <property type="component" value="Unassembled WGS sequence"/>
</dbReference>
<dbReference type="STRING" id="419481.SAMN05216233_10883"/>
<reference evidence="2 3" key="1">
    <citation type="submission" date="2016-10" db="EMBL/GenBank/DDBJ databases">
        <authorList>
            <person name="de Groot N.N."/>
        </authorList>
    </citation>
    <scope>NUCLEOTIDE SEQUENCE [LARGE SCALE GENOMIC DNA]</scope>
    <source>
        <strain evidence="2 3">AA1</strain>
    </source>
</reference>
<evidence type="ECO:0000313" key="3">
    <source>
        <dbReference type="Proteomes" id="UP000198870"/>
    </source>
</evidence>
<sequence length="202" mass="21873">MYARKANFFDSQTDAPWAAEAYGPEEMTKLERVFAAAGPLDGKTVLEPGCGTGRLTEILARRVGPSGRVLAMDISEGMVAAAQERLADQAHVDLRHGHLETCPLPEGGVNLALCHQVFPHLQDQQGALALLARSLKADGLLIICHFKPLSVINDVHRKAGTAVEQDMIPEHGEMERMCTEAGFKITELTDDARGYVLCAIKA</sequence>